<keyword evidence="5 7" id="KW-1133">Transmembrane helix</keyword>
<name>A0A8J3IAI7_9CHLR</name>
<dbReference type="RefSeq" id="WP_220198172.1">
    <property type="nucleotide sequence ID" value="NZ_BNJF01000004.1"/>
</dbReference>
<feature type="transmembrane region" description="Helical" evidence="7">
    <location>
        <begin position="373"/>
        <end position="400"/>
    </location>
</feature>
<feature type="transmembrane region" description="Helical" evidence="7">
    <location>
        <begin position="347"/>
        <end position="367"/>
    </location>
</feature>
<keyword evidence="6 7" id="KW-0472">Membrane</keyword>
<sequence>MSKWQMGKYRDMFHNTSFRWFWLGFTFSTVGDAMTRIALIWFVYQSTNSPQAVGGLLLCYTGPVMFGGLFAGALLDRFDRRMVMLIDNVFRGAVVTFIPFLYFFGHLALWHIYLVAAMYGCFMMISLAGGPSLIPLLVPQPQLATANALETLSYTLSGVVGPPIAGLLIARFGAPSVIILDALSYAIFALALTRVHVKVEPNTQVQAVATTYRFREAFFLLLQNKVLLSTTLMFMTFNVGEGLLAVWLPLFSVQVLQGGPDLYGILLGTLAAGEVLGAILAGSFTFPLSLGLLICLAQVLSGISLGFLLLGPSIWWAMAGLALLGLFSAPLTIWAQTLRMQIIPEQLRGRVFALLRTLMQSTGPLASGGAGTLLLLLGIPAMIGCSAILVGLPGLLGYAIKQLHSPAGQSLKAERKKL</sequence>
<evidence type="ECO:0000256" key="7">
    <source>
        <dbReference type="SAM" id="Phobius"/>
    </source>
</evidence>
<dbReference type="GO" id="GO:0022857">
    <property type="term" value="F:transmembrane transporter activity"/>
    <property type="evidence" value="ECO:0007669"/>
    <property type="project" value="InterPro"/>
</dbReference>
<evidence type="ECO:0000313" key="10">
    <source>
        <dbReference type="Proteomes" id="UP000612362"/>
    </source>
</evidence>
<proteinExistence type="predicted"/>
<keyword evidence="4 7" id="KW-0812">Transmembrane</keyword>
<feature type="transmembrane region" description="Helical" evidence="7">
    <location>
        <begin position="176"/>
        <end position="193"/>
    </location>
</feature>
<comment type="caution">
    <text evidence="9">The sequence shown here is derived from an EMBL/GenBank/DDBJ whole genome shotgun (WGS) entry which is preliminary data.</text>
</comment>
<evidence type="ECO:0000256" key="5">
    <source>
        <dbReference type="ARBA" id="ARBA00022989"/>
    </source>
</evidence>
<dbReference type="InterPro" id="IPR036259">
    <property type="entry name" value="MFS_trans_sf"/>
</dbReference>
<keyword evidence="10" id="KW-1185">Reference proteome</keyword>
<accession>A0A8J3IAI7</accession>
<dbReference type="Gene3D" id="1.20.1250.20">
    <property type="entry name" value="MFS general substrate transporter like domains"/>
    <property type="match status" value="1"/>
</dbReference>
<gene>
    <name evidence="9" type="ORF">KSX_72200</name>
</gene>
<dbReference type="Pfam" id="PF05977">
    <property type="entry name" value="MFS_3"/>
    <property type="match status" value="1"/>
</dbReference>
<evidence type="ECO:0000313" key="9">
    <source>
        <dbReference type="EMBL" id="GHO49057.1"/>
    </source>
</evidence>
<dbReference type="AlphaFoldDB" id="A0A8J3IAI7"/>
<dbReference type="InterPro" id="IPR020846">
    <property type="entry name" value="MFS_dom"/>
</dbReference>
<dbReference type="PANTHER" id="PTHR23513:SF6">
    <property type="entry name" value="MAJOR FACILITATOR SUPERFAMILY ASSOCIATED DOMAIN-CONTAINING PROTEIN"/>
    <property type="match status" value="1"/>
</dbReference>
<evidence type="ECO:0000256" key="6">
    <source>
        <dbReference type="ARBA" id="ARBA00023136"/>
    </source>
</evidence>
<feature type="transmembrane region" description="Helical" evidence="7">
    <location>
        <begin position="262"/>
        <end position="281"/>
    </location>
</feature>
<evidence type="ECO:0000256" key="3">
    <source>
        <dbReference type="ARBA" id="ARBA00022475"/>
    </source>
</evidence>
<evidence type="ECO:0000256" key="4">
    <source>
        <dbReference type="ARBA" id="ARBA00022692"/>
    </source>
</evidence>
<keyword evidence="2" id="KW-0813">Transport</keyword>
<dbReference type="CDD" id="cd06173">
    <property type="entry name" value="MFS_MefA_like"/>
    <property type="match status" value="1"/>
</dbReference>
<dbReference type="Proteomes" id="UP000612362">
    <property type="component" value="Unassembled WGS sequence"/>
</dbReference>
<comment type="subcellular location">
    <subcellularLocation>
        <location evidence="1">Cell membrane</location>
        <topology evidence="1">Multi-pass membrane protein</topology>
    </subcellularLocation>
</comment>
<feature type="transmembrane region" description="Helical" evidence="7">
    <location>
        <begin position="82"/>
        <end position="104"/>
    </location>
</feature>
<dbReference type="PANTHER" id="PTHR23513">
    <property type="entry name" value="INTEGRAL MEMBRANE EFFLUX PROTEIN-RELATED"/>
    <property type="match status" value="1"/>
</dbReference>
<dbReference type="GO" id="GO:0005886">
    <property type="term" value="C:plasma membrane"/>
    <property type="evidence" value="ECO:0007669"/>
    <property type="project" value="UniProtKB-SubCell"/>
</dbReference>
<feature type="transmembrane region" description="Helical" evidence="7">
    <location>
        <begin position="314"/>
        <end position="335"/>
    </location>
</feature>
<evidence type="ECO:0000256" key="2">
    <source>
        <dbReference type="ARBA" id="ARBA00022448"/>
    </source>
</evidence>
<feature type="transmembrane region" description="Helical" evidence="7">
    <location>
        <begin position="151"/>
        <end position="170"/>
    </location>
</feature>
<reference evidence="9" key="1">
    <citation type="submission" date="2020-10" db="EMBL/GenBank/DDBJ databases">
        <title>Taxonomic study of unclassified bacteria belonging to the class Ktedonobacteria.</title>
        <authorList>
            <person name="Yabe S."/>
            <person name="Wang C.M."/>
            <person name="Zheng Y."/>
            <person name="Sakai Y."/>
            <person name="Cavaletti L."/>
            <person name="Monciardini P."/>
            <person name="Donadio S."/>
        </authorList>
    </citation>
    <scope>NUCLEOTIDE SEQUENCE</scope>
    <source>
        <strain evidence="9">SOSP1-1</strain>
    </source>
</reference>
<feature type="transmembrane region" description="Helical" evidence="7">
    <location>
        <begin position="288"/>
        <end position="308"/>
    </location>
</feature>
<organism evidence="9 10">
    <name type="scientific">Ktedonospora formicarum</name>
    <dbReference type="NCBI Taxonomy" id="2778364"/>
    <lineage>
        <taxon>Bacteria</taxon>
        <taxon>Bacillati</taxon>
        <taxon>Chloroflexota</taxon>
        <taxon>Ktedonobacteria</taxon>
        <taxon>Ktedonobacterales</taxon>
        <taxon>Ktedonobacteraceae</taxon>
        <taxon>Ktedonospora</taxon>
    </lineage>
</organism>
<dbReference type="SUPFAM" id="SSF103473">
    <property type="entry name" value="MFS general substrate transporter"/>
    <property type="match status" value="1"/>
</dbReference>
<evidence type="ECO:0000256" key="1">
    <source>
        <dbReference type="ARBA" id="ARBA00004651"/>
    </source>
</evidence>
<feature type="transmembrane region" description="Helical" evidence="7">
    <location>
        <begin position="20"/>
        <end position="43"/>
    </location>
</feature>
<keyword evidence="3" id="KW-1003">Cell membrane</keyword>
<evidence type="ECO:0000259" key="8">
    <source>
        <dbReference type="PROSITE" id="PS50850"/>
    </source>
</evidence>
<protein>
    <submittedName>
        <fullName evidence="9">MFS transporter</fullName>
    </submittedName>
</protein>
<feature type="transmembrane region" description="Helical" evidence="7">
    <location>
        <begin position="226"/>
        <end position="250"/>
    </location>
</feature>
<dbReference type="EMBL" id="BNJF01000004">
    <property type="protein sequence ID" value="GHO49057.1"/>
    <property type="molecule type" value="Genomic_DNA"/>
</dbReference>
<feature type="transmembrane region" description="Helical" evidence="7">
    <location>
        <begin position="110"/>
        <end position="139"/>
    </location>
</feature>
<dbReference type="PROSITE" id="PS50850">
    <property type="entry name" value="MFS"/>
    <property type="match status" value="1"/>
</dbReference>
<dbReference type="InterPro" id="IPR010290">
    <property type="entry name" value="TM_effector"/>
</dbReference>
<feature type="transmembrane region" description="Helical" evidence="7">
    <location>
        <begin position="55"/>
        <end position="75"/>
    </location>
</feature>
<feature type="domain" description="Major facilitator superfamily (MFS) profile" evidence="8">
    <location>
        <begin position="12"/>
        <end position="409"/>
    </location>
</feature>